<evidence type="ECO:0000256" key="4">
    <source>
        <dbReference type="ARBA" id="ARBA00023136"/>
    </source>
</evidence>
<keyword evidence="5" id="KW-0256">Endoplasmic reticulum</keyword>
<comment type="similarity">
    <text evidence="5">Belongs to the class VI-like SAM-binding methyltransferase superfamily. Isoprenylcysteine carboxyl methyltransferase family.</text>
</comment>
<dbReference type="Gene3D" id="1.20.120.1630">
    <property type="match status" value="1"/>
</dbReference>
<evidence type="ECO:0000256" key="5">
    <source>
        <dbReference type="RuleBase" id="RU362022"/>
    </source>
</evidence>
<dbReference type="EC" id="2.1.1.100" evidence="5"/>
<dbReference type="GO" id="GO:0005789">
    <property type="term" value="C:endoplasmic reticulum membrane"/>
    <property type="evidence" value="ECO:0007669"/>
    <property type="project" value="UniProtKB-SubCell"/>
</dbReference>
<evidence type="ECO:0000256" key="1">
    <source>
        <dbReference type="ARBA" id="ARBA00004141"/>
    </source>
</evidence>
<feature type="transmembrane region" description="Helical" evidence="5">
    <location>
        <begin position="42"/>
        <end position="59"/>
    </location>
</feature>
<organism evidence="6 7">
    <name type="scientific">Diversispora eburnea</name>
    <dbReference type="NCBI Taxonomy" id="1213867"/>
    <lineage>
        <taxon>Eukaryota</taxon>
        <taxon>Fungi</taxon>
        <taxon>Fungi incertae sedis</taxon>
        <taxon>Mucoromycota</taxon>
        <taxon>Glomeromycotina</taxon>
        <taxon>Glomeromycetes</taxon>
        <taxon>Diversisporales</taxon>
        <taxon>Diversisporaceae</taxon>
        <taxon>Diversispora</taxon>
    </lineage>
</organism>
<dbReference type="Pfam" id="PF04140">
    <property type="entry name" value="ICMT"/>
    <property type="match status" value="1"/>
</dbReference>
<dbReference type="Proteomes" id="UP000789706">
    <property type="component" value="Unassembled WGS sequence"/>
</dbReference>
<keyword evidence="3 5" id="KW-1133">Transmembrane helix</keyword>
<dbReference type="OrthoDB" id="422086at2759"/>
<comment type="catalytic activity">
    <reaction evidence="5">
        <text>[protein]-C-terminal S-[(2E,6E)-farnesyl]-L-cysteine + S-adenosyl-L-methionine = [protein]-C-terminal S-[(2E,6E)-farnesyl]-L-cysteine methyl ester + S-adenosyl-L-homocysteine</text>
        <dbReference type="Rhea" id="RHEA:21672"/>
        <dbReference type="Rhea" id="RHEA-COMP:12125"/>
        <dbReference type="Rhea" id="RHEA-COMP:12126"/>
        <dbReference type="ChEBI" id="CHEBI:57856"/>
        <dbReference type="ChEBI" id="CHEBI:59789"/>
        <dbReference type="ChEBI" id="CHEBI:90510"/>
        <dbReference type="ChEBI" id="CHEBI:90511"/>
        <dbReference type="EC" id="2.1.1.100"/>
    </reaction>
</comment>
<gene>
    <name evidence="6" type="ORF">DEBURN_LOCUS9460</name>
</gene>
<dbReference type="GO" id="GO:0004671">
    <property type="term" value="F:protein C-terminal S-isoprenylcysteine carboxyl O-methyltransferase activity"/>
    <property type="evidence" value="ECO:0007669"/>
    <property type="project" value="UniProtKB-EC"/>
</dbReference>
<keyword evidence="5" id="KW-0489">Methyltransferase</keyword>
<proteinExistence type="inferred from homology"/>
<keyword evidence="5" id="KW-0949">S-adenosyl-L-methionine</keyword>
<dbReference type="AlphaFoldDB" id="A0A9N9CH78"/>
<sequence>MGKLQLFMSYGFYVYLMYQQGYSGKPEYSSNDLPNLSKLDNAFIVVFISVIIGIILRLWSFKALDEFFTFDLTIKKDHKLITHGPYRYLVHPSNEKRRSNDEKAFWKRMG</sequence>
<keyword evidence="4 5" id="KW-0472">Membrane</keyword>
<dbReference type="InterPro" id="IPR007269">
    <property type="entry name" value="ICMT_MeTrfase"/>
</dbReference>
<comment type="caution">
    <text evidence="6">The sequence shown here is derived from an EMBL/GenBank/DDBJ whole genome shotgun (WGS) entry which is preliminary data.</text>
</comment>
<dbReference type="GO" id="GO:0032259">
    <property type="term" value="P:methylation"/>
    <property type="evidence" value="ECO:0007669"/>
    <property type="project" value="UniProtKB-KW"/>
</dbReference>
<comment type="caution">
    <text evidence="5">Lacks conserved residue(s) required for the propagation of feature annotation.</text>
</comment>
<comment type="subcellular location">
    <subcellularLocation>
        <location evidence="5">Endoplasmic reticulum membrane</location>
        <topology evidence="5">Multi-pass membrane protein</topology>
    </subcellularLocation>
    <subcellularLocation>
        <location evidence="1">Membrane</location>
        <topology evidence="1">Multi-pass membrane protein</topology>
    </subcellularLocation>
</comment>
<protein>
    <recommendedName>
        <fullName evidence="5">Protein-S-isoprenylcysteine O-methyltransferase</fullName>
        <ecNumber evidence="5">2.1.1.100</ecNumber>
    </recommendedName>
</protein>
<evidence type="ECO:0000313" key="6">
    <source>
        <dbReference type="EMBL" id="CAG8599771.1"/>
    </source>
</evidence>
<name>A0A9N9CH78_9GLOM</name>
<evidence type="ECO:0000313" key="7">
    <source>
        <dbReference type="Proteomes" id="UP000789706"/>
    </source>
</evidence>
<keyword evidence="7" id="KW-1185">Reference proteome</keyword>
<keyword evidence="5" id="KW-0808">Transferase</keyword>
<evidence type="ECO:0000256" key="3">
    <source>
        <dbReference type="ARBA" id="ARBA00022989"/>
    </source>
</evidence>
<dbReference type="EMBL" id="CAJVPK010001836">
    <property type="protein sequence ID" value="CAG8599771.1"/>
    <property type="molecule type" value="Genomic_DNA"/>
</dbReference>
<accession>A0A9N9CH78</accession>
<evidence type="ECO:0000256" key="2">
    <source>
        <dbReference type="ARBA" id="ARBA00022692"/>
    </source>
</evidence>
<reference evidence="6" key="1">
    <citation type="submission" date="2021-06" db="EMBL/GenBank/DDBJ databases">
        <authorList>
            <person name="Kallberg Y."/>
            <person name="Tangrot J."/>
            <person name="Rosling A."/>
        </authorList>
    </citation>
    <scope>NUCLEOTIDE SEQUENCE</scope>
    <source>
        <strain evidence="6">AZ414A</strain>
    </source>
</reference>
<keyword evidence="2 5" id="KW-0812">Transmembrane</keyword>